<protein>
    <submittedName>
        <fullName evidence="6">Tyrosine-type recombinase/integrase</fullName>
    </submittedName>
</protein>
<feature type="region of interest" description="Disordered" evidence="4">
    <location>
        <begin position="120"/>
        <end position="139"/>
    </location>
</feature>
<accession>A0ABX7FNB9</accession>
<dbReference type="Pfam" id="PF00589">
    <property type="entry name" value="Phage_integrase"/>
    <property type="match status" value="1"/>
</dbReference>
<keyword evidence="3" id="KW-0233">DNA recombination</keyword>
<keyword evidence="2" id="KW-0238">DNA-binding</keyword>
<evidence type="ECO:0000256" key="1">
    <source>
        <dbReference type="ARBA" id="ARBA00008857"/>
    </source>
</evidence>
<dbReference type="PROSITE" id="PS51898">
    <property type="entry name" value="TYR_RECOMBINASE"/>
    <property type="match status" value="1"/>
</dbReference>
<dbReference type="PANTHER" id="PTHR30349">
    <property type="entry name" value="PHAGE INTEGRASE-RELATED"/>
    <property type="match status" value="1"/>
</dbReference>
<dbReference type="InterPro" id="IPR011010">
    <property type="entry name" value="DNA_brk_join_enz"/>
</dbReference>
<name>A0ABX7FNB9_BRECH</name>
<keyword evidence="7" id="KW-1185">Reference proteome</keyword>
<proteinExistence type="inferred from homology"/>
<dbReference type="PANTHER" id="PTHR30349:SF41">
    <property type="entry name" value="INTEGRASE_RECOMBINASE PROTEIN MJ0367-RELATED"/>
    <property type="match status" value="1"/>
</dbReference>
<dbReference type="InterPro" id="IPR050090">
    <property type="entry name" value="Tyrosine_recombinase_XerCD"/>
</dbReference>
<evidence type="ECO:0000256" key="2">
    <source>
        <dbReference type="ARBA" id="ARBA00023125"/>
    </source>
</evidence>
<dbReference type="EMBL" id="CP069127">
    <property type="protein sequence ID" value="QRG67335.1"/>
    <property type="molecule type" value="Genomic_DNA"/>
</dbReference>
<dbReference type="InterPro" id="IPR002104">
    <property type="entry name" value="Integrase_catalytic"/>
</dbReference>
<dbReference type="InterPro" id="IPR013762">
    <property type="entry name" value="Integrase-like_cat_sf"/>
</dbReference>
<comment type="similarity">
    <text evidence="1">Belongs to the 'phage' integrase family.</text>
</comment>
<evidence type="ECO:0000256" key="3">
    <source>
        <dbReference type="ARBA" id="ARBA00023172"/>
    </source>
</evidence>
<dbReference type="Proteomes" id="UP000596248">
    <property type="component" value="Chromosome"/>
</dbReference>
<evidence type="ECO:0000256" key="4">
    <source>
        <dbReference type="SAM" id="MobiDB-lite"/>
    </source>
</evidence>
<feature type="domain" description="Tyr recombinase" evidence="5">
    <location>
        <begin position="134"/>
        <end position="310"/>
    </location>
</feature>
<dbReference type="RefSeq" id="WP_203354393.1">
    <property type="nucleotide sequence ID" value="NZ_CP069127.1"/>
</dbReference>
<evidence type="ECO:0000259" key="5">
    <source>
        <dbReference type="PROSITE" id="PS51898"/>
    </source>
</evidence>
<feature type="compositionally biased region" description="Basic and acidic residues" evidence="4">
    <location>
        <begin position="129"/>
        <end position="139"/>
    </location>
</feature>
<sequence length="447" mass="51353">MGRNRSSVKNQVVQALRTIDKIGTSKRQARKAGDRTGIHGTTYKVAVQGSAIRFVQYAKENHGIKTLFQLRPEHHKSYMTHLASKGLSKGYMVNMESHLQKLQTGMAKMSENLKKPPITFFEGRTISPGEKEGSRDRSYTREEIEAMFKHMSKMVATAARMGYKLGLRNREVCNLRVEHVQQREDGRLEIRIENGRGITKGGRFRNVPVSQRYENELRGLIISKLPEDRIIPLSETTMRNGVAVACRKAGIESRGTHGFRHTYARERVQELIQERIPDQKAEVHWMLKRLVKNYHGEQRMDSGIGRDLYDDIKGIVDTVLSELGHGEGRWDLLWCISDRRETGGKMKFKDSRSTRFEPKVPGTEKYFFYLLATIAKVDFQRKRCKYKVTASYGKTIIIQKIYSIHLCYQQFGLAAGFWKQNVRLEMGTFLAKPLTLSMKCPFLAGKK</sequence>
<organism evidence="6 7">
    <name type="scientific">Brevibacillus choshinensis</name>
    <dbReference type="NCBI Taxonomy" id="54911"/>
    <lineage>
        <taxon>Bacteria</taxon>
        <taxon>Bacillati</taxon>
        <taxon>Bacillota</taxon>
        <taxon>Bacilli</taxon>
        <taxon>Bacillales</taxon>
        <taxon>Paenibacillaceae</taxon>
        <taxon>Brevibacillus</taxon>
    </lineage>
</organism>
<dbReference type="SUPFAM" id="SSF56349">
    <property type="entry name" value="DNA breaking-rejoining enzymes"/>
    <property type="match status" value="1"/>
</dbReference>
<evidence type="ECO:0000313" key="6">
    <source>
        <dbReference type="EMBL" id="QRG67335.1"/>
    </source>
</evidence>
<dbReference type="Gene3D" id="1.10.443.10">
    <property type="entry name" value="Intergrase catalytic core"/>
    <property type="match status" value="1"/>
</dbReference>
<reference evidence="6 7" key="1">
    <citation type="submission" date="2021-01" db="EMBL/GenBank/DDBJ databases">
        <title>Identification of strong promoters based on the transcriptome of Brevibacillus choshinensis.</title>
        <authorList>
            <person name="Yao D."/>
            <person name="Zhang K."/>
            <person name="Wu J."/>
        </authorList>
    </citation>
    <scope>NUCLEOTIDE SEQUENCE [LARGE SCALE GENOMIC DNA]</scope>
    <source>
        <strain evidence="6 7">HPD31-SP3</strain>
    </source>
</reference>
<evidence type="ECO:0000313" key="7">
    <source>
        <dbReference type="Proteomes" id="UP000596248"/>
    </source>
</evidence>
<gene>
    <name evidence="6" type="ORF">JNE38_28505</name>
</gene>